<evidence type="ECO:0000256" key="5">
    <source>
        <dbReference type="ARBA" id="ARBA00037744"/>
    </source>
</evidence>
<organism evidence="10">
    <name type="scientific">Caenorhabditis remanei</name>
    <name type="common">Caenorhabditis vulgaris</name>
    <dbReference type="NCBI Taxonomy" id="31234"/>
    <lineage>
        <taxon>Eukaryota</taxon>
        <taxon>Metazoa</taxon>
        <taxon>Ecdysozoa</taxon>
        <taxon>Nematoda</taxon>
        <taxon>Chromadorea</taxon>
        <taxon>Rhabditida</taxon>
        <taxon>Rhabditina</taxon>
        <taxon>Rhabditomorpha</taxon>
        <taxon>Rhabditoidea</taxon>
        <taxon>Rhabditidae</taxon>
        <taxon>Peloderinae</taxon>
        <taxon>Caenorhabditis</taxon>
    </lineage>
</organism>
<dbReference type="AlphaFoldDB" id="E3LCD0"/>
<dbReference type="InterPro" id="IPR008962">
    <property type="entry name" value="PapD-like_sf"/>
</dbReference>
<keyword evidence="2" id="KW-0963">Cytoplasm</keyword>
<dbReference type="GO" id="GO:0005856">
    <property type="term" value="C:cytoskeleton"/>
    <property type="evidence" value="ECO:0007669"/>
    <property type="project" value="UniProtKB-SubCell"/>
</dbReference>
<dbReference type="InParanoid" id="E3LCD0"/>
<dbReference type="InterPro" id="IPR051155">
    <property type="entry name" value="Nematode_MSP"/>
</dbReference>
<dbReference type="PANTHER" id="PTHR22920">
    <property type="entry name" value="MAJOR SPERM PROTEIN"/>
    <property type="match status" value="1"/>
</dbReference>
<gene>
    <name evidence="9" type="ORF">CRE_00022</name>
</gene>
<dbReference type="PROSITE" id="PS50202">
    <property type="entry name" value="MSP"/>
    <property type="match status" value="1"/>
</dbReference>
<evidence type="ECO:0000256" key="6">
    <source>
        <dbReference type="ARBA" id="ARBA00037818"/>
    </source>
</evidence>
<reference evidence="9" key="1">
    <citation type="submission" date="2007-07" db="EMBL/GenBank/DDBJ databases">
        <title>PCAP assembly of the Caenorhabditis remanei genome.</title>
        <authorList>
            <consortium name="The Caenorhabditis remanei Sequencing Consortium"/>
            <person name="Wilson R.K."/>
        </authorList>
    </citation>
    <scope>NUCLEOTIDE SEQUENCE [LARGE SCALE GENOMIC DNA]</scope>
    <source>
        <strain evidence="9">PB4641</strain>
    </source>
</reference>
<dbReference type="InterPro" id="IPR000535">
    <property type="entry name" value="MSP_dom"/>
</dbReference>
<dbReference type="STRING" id="31234.E3LCD0"/>
<dbReference type="EMBL" id="DS268407">
    <property type="protein sequence ID" value="EFO82294.1"/>
    <property type="molecule type" value="Genomic_DNA"/>
</dbReference>
<accession>E3LCD0</accession>
<evidence type="ECO:0000256" key="2">
    <source>
        <dbReference type="ARBA" id="ARBA00022490"/>
    </source>
</evidence>
<keyword evidence="10" id="KW-1185">Reference proteome</keyword>
<keyword evidence="4" id="KW-0966">Cell projection</keyword>
<evidence type="ECO:0000313" key="9">
    <source>
        <dbReference type="EMBL" id="EFO82294.1"/>
    </source>
</evidence>
<dbReference type="PANTHER" id="PTHR22920:SF7">
    <property type="entry name" value="MSP DOMAIN-CONTAINING PROTEIN-RELATED"/>
    <property type="match status" value="1"/>
</dbReference>
<feature type="region of interest" description="Disordered" evidence="7">
    <location>
        <begin position="279"/>
        <end position="311"/>
    </location>
</feature>
<feature type="region of interest" description="Disordered" evidence="7">
    <location>
        <begin position="88"/>
        <end position="112"/>
    </location>
</feature>
<evidence type="ECO:0000259" key="8">
    <source>
        <dbReference type="PROSITE" id="PS50202"/>
    </source>
</evidence>
<name>E3LCD0_CAERE</name>
<dbReference type="HOGENOM" id="CLU_467889_0_0_1"/>
<dbReference type="Pfam" id="PF00635">
    <property type="entry name" value="Motile_Sperm"/>
    <property type="match status" value="1"/>
</dbReference>
<proteinExistence type="predicted"/>
<evidence type="ECO:0000256" key="7">
    <source>
        <dbReference type="SAM" id="MobiDB-lite"/>
    </source>
</evidence>
<keyword evidence="3" id="KW-0206">Cytoskeleton</keyword>
<dbReference type="SUPFAM" id="SSF49354">
    <property type="entry name" value="PapD-like"/>
    <property type="match status" value="1"/>
</dbReference>
<dbReference type="GO" id="GO:0031143">
    <property type="term" value="C:pseudopodium"/>
    <property type="evidence" value="ECO:0007669"/>
    <property type="project" value="UniProtKB-SubCell"/>
</dbReference>
<dbReference type="Gene3D" id="2.60.40.10">
    <property type="entry name" value="Immunoglobulins"/>
    <property type="match status" value="1"/>
</dbReference>
<comment type="subcellular location">
    <subcellularLocation>
        <location evidence="6">Cell projection</location>
        <location evidence="6">Pseudopodium</location>
    </subcellularLocation>
    <subcellularLocation>
        <location evidence="1">Cytoplasm</location>
        <location evidence="1">Cytoskeleton</location>
    </subcellularLocation>
</comment>
<dbReference type="InterPro" id="IPR013783">
    <property type="entry name" value="Ig-like_fold"/>
</dbReference>
<feature type="domain" description="MSP" evidence="8">
    <location>
        <begin position="468"/>
        <end position="583"/>
    </location>
</feature>
<evidence type="ECO:0000313" key="10">
    <source>
        <dbReference type="Proteomes" id="UP000008281"/>
    </source>
</evidence>
<evidence type="ECO:0000256" key="4">
    <source>
        <dbReference type="ARBA" id="ARBA00023273"/>
    </source>
</evidence>
<feature type="compositionally biased region" description="Low complexity" evidence="7">
    <location>
        <begin position="279"/>
        <end position="290"/>
    </location>
</feature>
<evidence type="ECO:0000256" key="3">
    <source>
        <dbReference type="ARBA" id="ARBA00023212"/>
    </source>
</evidence>
<protein>
    <recommendedName>
        <fullName evidence="8">MSP domain-containing protein</fullName>
    </recommendedName>
</protein>
<comment type="function">
    <text evidence="5">Central component in molecular interactions underlying sperm crawling. Forms an extensive filament system that extends from sperm villipoda, along the leading edge of the pseudopod.</text>
</comment>
<dbReference type="Proteomes" id="UP000008281">
    <property type="component" value="Unassembled WGS sequence"/>
</dbReference>
<sequence>MQLLWKDWTTRPVLLLVAERKRRSQMLRLNVVKRKKDALLLQLNKMEENDRVQTLKETRVQLLMRTSPHSFNKAPSKTGNPTLAEALQNQLRSREPSPPATSRPPHNLASSETRKLSFAEFHQKQLRAFKYQQDMLRSLSSLAPPNTSHPSCLISSKLNSVDQPRTGLSKTRPVFKRLSLVDSSVLWYELERRYFFFEWCIENDKLDRLRHARPEMHILIFLRLSNTRISAICCGAADLVASSSTPASQSAFSAYARPPVNPTASDIDNAAASVSPAVANSPASSTVPAPLSAAIPGPESTEKRHEHQSSAITAAHAESLGSPGITTASTDDGAVVQIPLAAVISKTRKLAVAEVHQEQLRTFKYQEDMLRFQSSSAPPTTSRPSGLDSIVATHESTEKRHEHQTDAIAEGHADTAGSPSVQVSADDGAVVQIPVAPDGSPNSAAPSQIAEKPVLLSPEELQNMHLGPIMTQPIKFIKFNAPFEEEEKINYFKITNASTNRIGLKIDLSCPDRIQTDVNVCCLDVNGSIKIRIVTKRFDLDKNAQDCIAITWMNVQNEGDIDEEFFEGDGLRNKKTLFVDYNI</sequence>
<evidence type="ECO:0000256" key="1">
    <source>
        <dbReference type="ARBA" id="ARBA00004245"/>
    </source>
</evidence>